<reference evidence="3" key="1">
    <citation type="submission" date="2023-03" db="EMBL/GenBank/DDBJ databases">
        <title>Massive genome expansion in bonnet fungi (Mycena s.s.) driven by repeated elements and novel gene families across ecological guilds.</title>
        <authorList>
            <consortium name="Lawrence Berkeley National Laboratory"/>
            <person name="Harder C.B."/>
            <person name="Miyauchi S."/>
            <person name="Viragh M."/>
            <person name="Kuo A."/>
            <person name="Thoen E."/>
            <person name="Andreopoulos B."/>
            <person name="Lu D."/>
            <person name="Skrede I."/>
            <person name="Drula E."/>
            <person name="Henrissat B."/>
            <person name="Morin E."/>
            <person name="Kohler A."/>
            <person name="Barry K."/>
            <person name="LaButti K."/>
            <person name="Morin E."/>
            <person name="Salamov A."/>
            <person name="Lipzen A."/>
            <person name="Mereny Z."/>
            <person name="Hegedus B."/>
            <person name="Baldrian P."/>
            <person name="Stursova M."/>
            <person name="Weitz H."/>
            <person name="Taylor A."/>
            <person name="Grigoriev I.V."/>
            <person name="Nagy L.G."/>
            <person name="Martin F."/>
            <person name="Kauserud H."/>
        </authorList>
    </citation>
    <scope>NUCLEOTIDE SEQUENCE</scope>
    <source>
        <strain evidence="3">9144</strain>
    </source>
</reference>
<accession>A0AAD6VV59</accession>
<protein>
    <submittedName>
        <fullName evidence="3">Uncharacterized protein</fullName>
    </submittedName>
</protein>
<evidence type="ECO:0000256" key="2">
    <source>
        <dbReference type="SAM" id="SignalP"/>
    </source>
</evidence>
<comment type="caution">
    <text evidence="3">The sequence shown here is derived from an EMBL/GenBank/DDBJ whole genome shotgun (WGS) entry which is preliminary data.</text>
</comment>
<gene>
    <name evidence="3" type="ORF">GGX14DRAFT_388769</name>
</gene>
<feature type="signal peptide" evidence="2">
    <location>
        <begin position="1"/>
        <end position="16"/>
    </location>
</feature>
<dbReference type="AlphaFoldDB" id="A0AAD6VV59"/>
<proteinExistence type="predicted"/>
<organism evidence="3 4">
    <name type="scientific">Mycena pura</name>
    <dbReference type="NCBI Taxonomy" id="153505"/>
    <lineage>
        <taxon>Eukaryota</taxon>
        <taxon>Fungi</taxon>
        <taxon>Dikarya</taxon>
        <taxon>Basidiomycota</taxon>
        <taxon>Agaricomycotina</taxon>
        <taxon>Agaricomycetes</taxon>
        <taxon>Agaricomycetidae</taxon>
        <taxon>Agaricales</taxon>
        <taxon>Marasmiineae</taxon>
        <taxon>Mycenaceae</taxon>
        <taxon>Mycena</taxon>
    </lineage>
</organism>
<sequence>MCTVLVLFYVNGSLLGGRRSTFQPGYGAEPGSTPVWDSKTESALSGTVELGTAVFRNRTRTRYRISDGSPSRGPSAQDLKARGSSPSSKMCGYQDWYYTCMHGPYREVVNCSLTVKRNAQTISRFVSQLRIKLDGTYGQVDSTPSPLSGNSKVLEV</sequence>
<feature type="chain" id="PRO_5042268538" evidence="2">
    <location>
        <begin position="17"/>
        <end position="156"/>
    </location>
</feature>
<evidence type="ECO:0000313" key="4">
    <source>
        <dbReference type="Proteomes" id="UP001219525"/>
    </source>
</evidence>
<keyword evidence="2" id="KW-0732">Signal</keyword>
<name>A0AAD6VV59_9AGAR</name>
<evidence type="ECO:0000256" key="1">
    <source>
        <dbReference type="SAM" id="MobiDB-lite"/>
    </source>
</evidence>
<dbReference type="Proteomes" id="UP001219525">
    <property type="component" value="Unassembled WGS sequence"/>
</dbReference>
<keyword evidence="4" id="KW-1185">Reference proteome</keyword>
<feature type="region of interest" description="Disordered" evidence="1">
    <location>
        <begin position="64"/>
        <end position="89"/>
    </location>
</feature>
<dbReference type="EMBL" id="JARJCW010000008">
    <property type="protein sequence ID" value="KAJ7221629.1"/>
    <property type="molecule type" value="Genomic_DNA"/>
</dbReference>
<evidence type="ECO:0000313" key="3">
    <source>
        <dbReference type="EMBL" id="KAJ7221629.1"/>
    </source>
</evidence>